<dbReference type="PANTHER" id="PTHR46148:SF44">
    <property type="entry name" value="GAG-POL POLYPROTEIN"/>
    <property type="match status" value="1"/>
</dbReference>
<sequence length="150" mass="17650">MAPYEALYGLKCCTPLYWTELGERHILGLELVFETEDKVRLIRDRLKAASDRQKSYADLKRREVEYSVGDFIFLKVSSWKKILRFDRKDKLSPRLYRSNPSHIVPVEENEVRPDLAFEEEPIQILDRDVKVLERKFILLVKNGLVGLVVK</sequence>
<accession>A0A1U8LSZ3</accession>
<protein>
    <recommendedName>
        <fullName evidence="3">DNA/RNA polymerases superfamily protein</fullName>
    </recommendedName>
</protein>
<organism evidence="1 2">
    <name type="scientific">Gossypium hirsutum</name>
    <name type="common">Upland cotton</name>
    <name type="synonym">Gossypium mexicanum</name>
    <dbReference type="NCBI Taxonomy" id="3635"/>
    <lineage>
        <taxon>Eukaryota</taxon>
        <taxon>Viridiplantae</taxon>
        <taxon>Streptophyta</taxon>
        <taxon>Embryophyta</taxon>
        <taxon>Tracheophyta</taxon>
        <taxon>Spermatophyta</taxon>
        <taxon>Magnoliopsida</taxon>
        <taxon>eudicotyledons</taxon>
        <taxon>Gunneridae</taxon>
        <taxon>Pentapetalae</taxon>
        <taxon>rosids</taxon>
        <taxon>malvids</taxon>
        <taxon>Malvales</taxon>
        <taxon>Malvaceae</taxon>
        <taxon>Malvoideae</taxon>
        <taxon>Gossypium</taxon>
    </lineage>
</organism>
<name>A0A1U8LSZ3_GOSHI</name>
<evidence type="ECO:0000313" key="1">
    <source>
        <dbReference type="Proteomes" id="UP000818029"/>
    </source>
</evidence>
<dbReference type="AlphaFoldDB" id="A0A1U8LSZ3"/>
<dbReference type="GeneID" id="107929424"/>
<evidence type="ECO:0008006" key="3">
    <source>
        <dbReference type="Google" id="ProtNLM"/>
    </source>
</evidence>
<dbReference type="Proteomes" id="UP000818029">
    <property type="component" value="Chromosome A08"/>
</dbReference>
<dbReference type="PANTHER" id="PTHR46148">
    <property type="entry name" value="CHROMO DOMAIN-CONTAINING PROTEIN"/>
    <property type="match status" value="1"/>
</dbReference>
<reference evidence="1" key="1">
    <citation type="journal article" date="2020" name="Nat. Genet.">
        <title>Genomic diversifications of five Gossypium allopolyploid species and their impact on cotton improvement.</title>
        <authorList>
            <person name="Chen Z.J."/>
            <person name="Sreedasyam A."/>
            <person name="Ando A."/>
            <person name="Song Q."/>
            <person name="De Santiago L.M."/>
            <person name="Hulse-Kemp A.M."/>
            <person name="Ding M."/>
            <person name="Ye W."/>
            <person name="Kirkbride R.C."/>
            <person name="Jenkins J."/>
            <person name="Plott C."/>
            <person name="Lovell J."/>
            <person name="Lin Y.M."/>
            <person name="Vaughn R."/>
            <person name="Liu B."/>
            <person name="Simpson S."/>
            <person name="Scheffler B.E."/>
            <person name="Wen L."/>
            <person name="Saski C.A."/>
            <person name="Grover C.E."/>
            <person name="Hu G."/>
            <person name="Conover J.L."/>
            <person name="Carlson J.W."/>
            <person name="Shu S."/>
            <person name="Boston L.B."/>
            <person name="Williams M."/>
            <person name="Peterson D.G."/>
            <person name="McGee K."/>
            <person name="Jones D.C."/>
            <person name="Wendel J.F."/>
            <person name="Stelly D.M."/>
            <person name="Grimwood J."/>
            <person name="Schmutz J."/>
        </authorList>
    </citation>
    <scope>NUCLEOTIDE SEQUENCE [LARGE SCALE GENOMIC DNA]</scope>
    <source>
        <strain evidence="1">cv. TM-1</strain>
    </source>
</reference>
<dbReference type="OrthoDB" id="998058at2759"/>
<dbReference type="RefSeq" id="XP_016716329.1">
    <property type="nucleotide sequence ID" value="XM_016860840.1"/>
</dbReference>
<reference evidence="2" key="2">
    <citation type="submission" date="2025-08" db="UniProtKB">
        <authorList>
            <consortium name="RefSeq"/>
        </authorList>
    </citation>
    <scope>IDENTIFICATION</scope>
</reference>
<gene>
    <name evidence="2" type="primary">LOC107929424</name>
</gene>
<keyword evidence="1" id="KW-1185">Reference proteome</keyword>
<evidence type="ECO:0000313" key="2">
    <source>
        <dbReference type="RefSeq" id="XP_016716329.1"/>
    </source>
</evidence>
<dbReference type="PaxDb" id="3635-A0A1U8LSZ3"/>
<dbReference type="KEGG" id="ghi:107929424"/>
<proteinExistence type="predicted"/>